<comment type="caution">
    <text evidence="1">The sequence shown here is derived from an EMBL/GenBank/DDBJ whole genome shotgun (WGS) entry which is preliminary data.</text>
</comment>
<dbReference type="EMBL" id="QZVT01000019">
    <property type="protein sequence ID" value="RJT74716.1"/>
    <property type="molecule type" value="Genomic_DNA"/>
</dbReference>
<protein>
    <submittedName>
        <fullName evidence="1">Methyltransferase domain-containing protein</fullName>
    </submittedName>
</protein>
<dbReference type="Gene3D" id="3.40.50.150">
    <property type="entry name" value="Vaccinia Virus protein VP39"/>
    <property type="match status" value="1"/>
</dbReference>
<keyword evidence="1" id="KW-0808">Transferase</keyword>
<proteinExistence type="predicted"/>
<dbReference type="AlphaFoldDB" id="A0A3A5LYN0"/>
<keyword evidence="1" id="KW-0489">Methyltransferase</keyword>
<name>A0A3A5LYN0_9MICC</name>
<evidence type="ECO:0000313" key="2">
    <source>
        <dbReference type="Proteomes" id="UP000272560"/>
    </source>
</evidence>
<organism evidence="1 2">
    <name type="scientific">Arthrobacter cheniae</name>
    <dbReference type="NCBI Taxonomy" id="1258888"/>
    <lineage>
        <taxon>Bacteria</taxon>
        <taxon>Bacillati</taxon>
        <taxon>Actinomycetota</taxon>
        <taxon>Actinomycetes</taxon>
        <taxon>Micrococcales</taxon>
        <taxon>Micrococcaceae</taxon>
        <taxon>Arthrobacter</taxon>
    </lineage>
</organism>
<dbReference type="InterPro" id="IPR029063">
    <property type="entry name" value="SAM-dependent_MTases_sf"/>
</dbReference>
<dbReference type="PANTHER" id="PTHR44068">
    <property type="entry name" value="ZGC:194242"/>
    <property type="match status" value="1"/>
</dbReference>
<evidence type="ECO:0000313" key="1">
    <source>
        <dbReference type="EMBL" id="RJT74716.1"/>
    </source>
</evidence>
<sequence>MIVPRISQHAVAVADHYDELDPVYRRVWGEHVHHGLWGTGRETPAEAVEALVDTVGDRLGLMPGDACVDIGCGYGSTARQLAITRRVRVTGLTLSAEQAIFAAALPVADVVIHLRDWLVNGLTDASADAAWAIESSEHMVDKPRFFAEAHRVLSPSGRFVVCAWLAETDAGGWKVRHLLEPICREGRLPSMGTREDYEAMAIAAGFTIDGYEDVSSRVARTWTICARRLVKALLVDRHTRRLALGGRNRMFLLSIPRLILAYRTGAMRYGIFTLSKAGENGEPRGPGTSAQEEPA</sequence>
<dbReference type="RefSeq" id="WP_120150800.1">
    <property type="nucleotide sequence ID" value="NZ_QZVT01000019.1"/>
</dbReference>
<dbReference type="GO" id="GO:0032259">
    <property type="term" value="P:methylation"/>
    <property type="evidence" value="ECO:0007669"/>
    <property type="project" value="UniProtKB-KW"/>
</dbReference>
<dbReference type="SUPFAM" id="SSF53335">
    <property type="entry name" value="S-adenosyl-L-methionine-dependent methyltransferases"/>
    <property type="match status" value="1"/>
</dbReference>
<dbReference type="GO" id="GO:0008168">
    <property type="term" value="F:methyltransferase activity"/>
    <property type="evidence" value="ECO:0007669"/>
    <property type="project" value="UniProtKB-KW"/>
</dbReference>
<gene>
    <name evidence="1" type="ORF">D6T63_18480</name>
</gene>
<dbReference type="CDD" id="cd02440">
    <property type="entry name" value="AdoMet_MTases"/>
    <property type="match status" value="1"/>
</dbReference>
<dbReference type="OrthoDB" id="3172472at2"/>
<dbReference type="InterPro" id="IPR050447">
    <property type="entry name" value="Erg6_SMT_methyltransf"/>
</dbReference>
<dbReference type="Pfam" id="PF02353">
    <property type="entry name" value="CMAS"/>
    <property type="match status" value="1"/>
</dbReference>
<accession>A0A3A5LYN0</accession>
<dbReference type="Proteomes" id="UP000272560">
    <property type="component" value="Unassembled WGS sequence"/>
</dbReference>
<dbReference type="PANTHER" id="PTHR44068:SF11">
    <property type="entry name" value="GERANYL DIPHOSPHATE 2-C-METHYLTRANSFERASE"/>
    <property type="match status" value="1"/>
</dbReference>
<keyword evidence="2" id="KW-1185">Reference proteome</keyword>
<reference evidence="1 2" key="1">
    <citation type="submission" date="2018-09" db="EMBL/GenBank/DDBJ databases">
        <title>Novel species of Arthrobacter.</title>
        <authorList>
            <person name="Liu Q."/>
            <person name="Xin Y.-H."/>
        </authorList>
    </citation>
    <scope>NUCLEOTIDE SEQUENCE [LARGE SCALE GENOMIC DNA]</scope>
    <source>
        <strain evidence="1 2">Hz2</strain>
    </source>
</reference>